<dbReference type="RefSeq" id="WP_043119836.1">
    <property type="nucleotide sequence ID" value="NZ_JTDL01000036.1"/>
</dbReference>
<dbReference type="STRING" id="1338436.LK10_02355"/>
<proteinExistence type="predicted"/>
<name>A0A0B2ANB6_9MICC</name>
<dbReference type="EMBL" id="JTDL01000036">
    <property type="protein sequence ID" value="KHL05131.1"/>
    <property type="molecule type" value="Genomic_DNA"/>
</dbReference>
<accession>A0A0B2ANB6</accession>
<evidence type="ECO:0000313" key="1">
    <source>
        <dbReference type="EMBL" id="KHL05131.1"/>
    </source>
</evidence>
<comment type="caution">
    <text evidence="1">The sequence shown here is derived from an EMBL/GenBank/DDBJ whole genome shotgun (WGS) entry which is preliminary data.</text>
</comment>
<dbReference type="Proteomes" id="UP000030982">
    <property type="component" value="Unassembled WGS sequence"/>
</dbReference>
<protein>
    <submittedName>
        <fullName evidence="1">Uncharacterized protein</fullName>
    </submittedName>
</protein>
<reference evidence="1 2" key="1">
    <citation type="submission" date="2014-09" db="EMBL/GenBank/DDBJ databases">
        <title>Genome sequence of Sinomonas sp. MUSC 117.</title>
        <authorList>
            <person name="Lee L.-H."/>
        </authorList>
    </citation>
    <scope>NUCLEOTIDE SEQUENCE [LARGE SCALE GENOMIC DNA]</scope>
    <source>
        <strain evidence="1 2">MUSC 117</strain>
    </source>
</reference>
<gene>
    <name evidence="1" type="ORF">LK10_02355</name>
</gene>
<organism evidence="1 2">
    <name type="scientific">Sinomonas humi</name>
    <dbReference type="NCBI Taxonomy" id="1338436"/>
    <lineage>
        <taxon>Bacteria</taxon>
        <taxon>Bacillati</taxon>
        <taxon>Actinomycetota</taxon>
        <taxon>Actinomycetes</taxon>
        <taxon>Micrococcales</taxon>
        <taxon>Micrococcaceae</taxon>
        <taxon>Sinomonas</taxon>
    </lineage>
</organism>
<keyword evidence="2" id="KW-1185">Reference proteome</keyword>
<dbReference type="AlphaFoldDB" id="A0A0B2ANB6"/>
<sequence>MAAARLDPALRARWESAEGRGATGSDKEAFEIIMSASIGAGLARWDAAIRAIAQASDATA</sequence>
<evidence type="ECO:0000313" key="2">
    <source>
        <dbReference type="Proteomes" id="UP000030982"/>
    </source>
</evidence>